<accession>A0A517Y618</accession>
<keyword evidence="4" id="KW-1185">Reference proteome</keyword>
<dbReference type="PANTHER" id="PTHR34512">
    <property type="entry name" value="CELL SURFACE PROTEIN"/>
    <property type="match status" value="1"/>
</dbReference>
<keyword evidence="1" id="KW-0812">Transmembrane</keyword>
<dbReference type="KEGG" id="aagg:ETAA8_07480"/>
<gene>
    <name evidence="3" type="ORF">ETAA8_07480</name>
</gene>
<evidence type="ECO:0000313" key="3">
    <source>
        <dbReference type="EMBL" id="QDU25678.1"/>
    </source>
</evidence>
<feature type="transmembrane region" description="Helical" evidence="1">
    <location>
        <begin position="12"/>
        <end position="33"/>
    </location>
</feature>
<dbReference type="Proteomes" id="UP000315017">
    <property type="component" value="Chromosome"/>
</dbReference>
<dbReference type="RefSeq" id="WP_145085029.1">
    <property type="nucleotide sequence ID" value="NZ_CP036274.1"/>
</dbReference>
<evidence type="ECO:0000256" key="1">
    <source>
        <dbReference type="SAM" id="Phobius"/>
    </source>
</evidence>
<keyword evidence="1" id="KW-0472">Membrane</keyword>
<evidence type="ECO:0000259" key="2">
    <source>
        <dbReference type="Pfam" id="PF13360"/>
    </source>
</evidence>
<dbReference type="AlphaFoldDB" id="A0A517Y618"/>
<dbReference type="InterPro" id="IPR011047">
    <property type="entry name" value="Quinoprotein_ADH-like_sf"/>
</dbReference>
<dbReference type="OrthoDB" id="9815737at2"/>
<dbReference type="Pfam" id="PF13360">
    <property type="entry name" value="PQQ_2"/>
    <property type="match status" value="1"/>
</dbReference>
<dbReference type="SUPFAM" id="SSF50998">
    <property type="entry name" value="Quinoprotein alcohol dehydrogenase-like"/>
    <property type="match status" value="1"/>
</dbReference>
<protein>
    <submittedName>
        <fullName evidence="3">Outer membrane biogenesis protein BamB</fullName>
    </submittedName>
</protein>
<proteinExistence type="predicted"/>
<dbReference type="EMBL" id="CP036274">
    <property type="protein sequence ID" value="QDU25678.1"/>
    <property type="molecule type" value="Genomic_DNA"/>
</dbReference>
<reference evidence="3 4" key="1">
    <citation type="submission" date="2019-02" db="EMBL/GenBank/DDBJ databases">
        <title>Deep-cultivation of Planctomycetes and their phenomic and genomic characterization uncovers novel biology.</title>
        <authorList>
            <person name="Wiegand S."/>
            <person name="Jogler M."/>
            <person name="Boedeker C."/>
            <person name="Pinto D."/>
            <person name="Vollmers J."/>
            <person name="Rivas-Marin E."/>
            <person name="Kohn T."/>
            <person name="Peeters S.H."/>
            <person name="Heuer A."/>
            <person name="Rast P."/>
            <person name="Oberbeckmann S."/>
            <person name="Bunk B."/>
            <person name="Jeske O."/>
            <person name="Meyerdierks A."/>
            <person name="Storesund J.E."/>
            <person name="Kallscheuer N."/>
            <person name="Luecker S."/>
            <person name="Lage O.M."/>
            <person name="Pohl T."/>
            <person name="Merkel B.J."/>
            <person name="Hornburger P."/>
            <person name="Mueller R.-W."/>
            <person name="Bruemmer F."/>
            <person name="Labrenz M."/>
            <person name="Spormann A.M."/>
            <person name="Op den Camp H."/>
            <person name="Overmann J."/>
            <person name="Amann R."/>
            <person name="Jetten M.S.M."/>
            <person name="Mascher T."/>
            <person name="Medema M.H."/>
            <person name="Devos D.P."/>
            <person name="Kaster A.-K."/>
            <person name="Ovreas L."/>
            <person name="Rohde M."/>
            <person name="Galperin M.Y."/>
            <person name="Jogler C."/>
        </authorList>
    </citation>
    <scope>NUCLEOTIDE SEQUENCE [LARGE SCALE GENOMIC DNA]</scope>
    <source>
        <strain evidence="3 4">ETA_A8</strain>
    </source>
</reference>
<dbReference type="InterPro" id="IPR002372">
    <property type="entry name" value="PQQ_rpt_dom"/>
</dbReference>
<organism evidence="3 4">
    <name type="scientific">Anatilimnocola aggregata</name>
    <dbReference type="NCBI Taxonomy" id="2528021"/>
    <lineage>
        <taxon>Bacteria</taxon>
        <taxon>Pseudomonadati</taxon>
        <taxon>Planctomycetota</taxon>
        <taxon>Planctomycetia</taxon>
        <taxon>Pirellulales</taxon>
        <taxon>Pirellulaceae</taxon>
        <taxon>Anatilimnocola</taxon>
    </lineage>
</organism>
<evidence type="ECO:0000313" key="4">
    <source>
        <dbReference type="Proteomes" id="UP000315017"/>
    </source>
</evidence>
<sequence length="484" mass="53316">MVQAKSVVQQVLRGAYLALIAILAASLIVVLTFNDNWYVLWTGNMFTGTTYPPVRTRKASFEAADETAAQPVATADWPGWTMLFGPRLSSCSPETGLNLRFGEEGPRRLWQKPIGTGYSAPVVAKNEKDGGDLVLLFREENQEVLACYHAENGEERWRCSWPTSYQCPYEYSSGPYATPIVDGEQIYAVGAQGQLHCVARESGEVLWQRLLQEDFQGKAGLFGYGAGLLIDDEKIYLNVGGVEQQAGIVAFDKKTGDTLWKTGERNWAYTTPRLTTIGEQRYLLVLTDFGLAALEPASGKLLGEYEFHPRGPDVINAVTPVVQGDRVLLVTGPGPGAVCLQLAHTSDEGMTFKELWQDRRVLDSQFNSLIFYPQLNDDTLIFGFTASQQGGATFRCVDFGTGELKWKHSSELGRGQALAADGHILLLGEHGHLQVLPATEKQPEPVSSTKEPLLAAPCYSQPALCNGLLFVRNEREVICFDLRK</sequence>
<dbReference type="Gene3D" id="2.130.10.10">
    <property type="entry name" value="YVTN repeat-like/Quinoprotein amine dehydrogenase"/>
    <property type="match status" value="1"/>
</dbReference>
<keyword evidence="1" id="KW-1133">Transmembrane helix</keyword>
<name>A0A517Y618_9BACT</name>
<dbReference type="PANTHER" id="PTHR34512:SF30">
    <property type="entry name" value="OUTER MEMBRANE PROTEIN ASSEMBLY FACTOR BAMB"/>
    <property type="match status" value="1"/>
</dbReference>
<feature type="domain" description="Pyrrolo-quinoline quinone repeat" evidence="2">
    <location>
        <begin position="143"/>
        <end position="407"/>
    </location>
</feature>
<dbReference type="InterPro" id="IPR015943">
    <property type="entry name" value="WD40/YVTN_repeat-like_dom_sf"/>
</dbReference>